<comment type="similarity">
    <text evidence="2">Belongs to the glycosyltransferase 2 family.</text>
</comment>
<keyword evidence="3" id="KW-0328">Glycosyltransferase</keyword>
<feature type="domain" description="Glycosyltransferase 2-like" evidence="7">
    <location>
        <begin position="33"/>
        <end position="145"/>
    </location>
</feature>
<evidence type="ECO:0000256" key="2">
    <source>
        <dbReference type="ARBA" id="ARBA00006739"/>
    </source>
</evidence>
<dbReference type="InterPro" id="IPR001173">
    <property type="entry name" value="Glyco_trans_2-like"/>
</dbReference>
<keyword evidence="4 8" id="KW-0808">Transferase</keyword>
<dbReference type="STRING" id="758803.SAMN05421803_102156"/>
<dbReference type="GO" id="GO:0016757">
    <property type="term" value="F:glycosyltransferase activity"/>
    <property type="evidence" value="ECO:0007669"/>
    <property type="project" value="UniProtKB-KW"/>
</dbReference>
<evidence type="ECO:0000259" key="7">
    <source>
        <dbReference type="Pfam" id="PF00535"/>
    </source>
</evidence>
<evidence type="ECO:0000313" key="8">
    <source>
        <dbReference type="EMBL" id="SHI80602.1"/>
    </source>
</evidence>
<sequence length="546" mass="59747">MVDFADQPRVRRNEYGLLDPPAPGEWEPSLSVSVVVPAHGQPEKLALVLASLAGQSYPAHLMEVVVVDDGSPEPLALGPVRPENTRLITAAAGAWGSGHAVNTGVAASSGQVVLRLDADMLVYREHVEAQMRWHHLVDYAVVLGHKLFVDFDPSALGAGLAPERVAEEVAAGRAGGLFDREGADPHWIEEVVDRTEGLRTAGFGAFKVYVGATGSLSRGLFEEAGGMDPDLVLGGDSEFGHRLAERGALFVPDRASDSWHLGRSQMQDSRSAGMRFRAPYVANRVPDFHLRSKGPARVWEVPRAEVVLDVSGRTLEEVDATVAPLLSGTAPDVRVWLAGPWEELSEGRRSPLAEELLDLRLVRETYRGDLRVRCVEEVPEPDGRVPFRLHLPVGVRPLPGAVADLVRLADRKSAGLVCAPVPGALRAGDGVLRLERAAAFARARHLSPKARGADLDRVVEETGGLHWTTANRFTEVPEGAGGTWGTERREPAAEDVHEQTPVELRAELRRARREIDRLRRRAERTERKLRWFTPGLGRRLLRRIAR</sequence>
<feature type="coiled-coil region" evidence="5">
    <location>
        <begin position="501"/>
        <end position="528"/>
    </location>
</feature>
<dbReference type="SUPFAM" id="SSF53448">
    <property type="entry name" value="Nucleotide-diphospho-sugar transferases"/>
    <property type="match status" value="1"/>
</dbReference>
<keyword evidence="5" id="KW-0175">Coiled coil</keyword>
<accession>A0A1M6E543</accession>
<evidence type="ECO:0000313" key="9">
    <source>
        <dbReference type="Proteomes" id="UP000184452"/>
    </source>
</evidence>
<feature type="region of interest" description="Disordered" evidence="6">
    <location>
        <begin position="476"/>
        <end position="499"/>
    </location>
</feature>
<evidence type="ECO:0000256" key="4">
    <source>
        <dbReference type="ARBA" id="ARBA00022679"/>
    </source>
</evidence>
<reference evidence="8 9" key="1">
    <citation type="submission" date="2016-11" db="EMBL/GenBank/DDBJ databases">
        <authorList>
            <person name="Jaros S."/>
            <person name="Januszkiewicz K."/>
            <person name="Wedrychowicz H."/>
        </authorList>
    </citation>
    <scope>NUCLEOTIDE SEQUENCE [LARGE SCALE GENOMIC DNA]</scope>
    <source>
        <strain evidence="8 9">CGMCC 4.5723</strain>
    </source>
</reference>
<dbReference type="Pfam" id="PF00535">
    <property type="entry name" value="Glycos_transf_2"/>
    <property type="match status" value="1"/>
</dbReference>
<evidence type="ECO:0000256" key="6">
    <source>
        <dbReference type="SAM" id="MobiDB-lite"/>
    </source>
</evidence>
<evidence type="ECO:0000256" key="5">
    <source>
        <dbReference type="SAM" id="Coils"/>
    </source>
</evidence>
<comment type="pathway">
    <text evidence="1">Cell wall biogenesis; cell wall polysaccharide biosynthesis.</text>
</comment>
<proteinExistence type="inferred from homology"/>
<dbReference type="PANTHER" id="PTHR43179">
    <property type="entry name" value="RHAMNOSYLTRANSFERASE WBBL"/>
    <property type="match status" value="1"/>
</dbReference>
<evidence type="ECO:0000256" key="1">
    <source>
        <dbReference type="ARBA" id="ARBA00004776"/>
    </source>
</evidence>
<dbReference type="EMBL" id="FQZK01000002">
    <property type="protein sequence ID" value="SHI80602.1"/>
    <property type="molecule type" value="Genomic_DNA"/>
</dbReference>
<dbReference type="PANTHER" id="PTHR43179:SF12">
    <property type="entry name" value="GALACTOFURANOSYLTRANSFERASE GLFT2"/>
    <property type="match status" value="1"/>
</dbReference>
<keyword evidence="9" id="KW-1185">Reference proteome</keyword>
<gene>
    <name evidence="8" type="ORF">SAMN05421803_102156</name>
</gene>
<feature type="compositionally biased region" description="Basic and acidic residues" evidence="6">
    <location>
        <begin position="486"/>
        <end position="499"/>
    </location>
</feature>
<dbReference type="AlphaFoldDB" id="A0A1M6E543"/>
<dbReference type="Gene3D" id="3.90.550.10">
    <property type="entry name" value="Spore Coat Polysaccharide Biosynthesis Protein SpsA, Chain A"/>
    <property type="match status" value="1"/>
</dbReference>
<dbReference type="Proteomes" id="UP000184452">
    <property type="component" value="Unassembled WGS sequence"/>
</dbReference>
<organism evidence="8 9">
    <name type="scientific">Nocardiopsis flavescens</name>
    <dbReference type="NCBI Taxonomy" id="758803"/>
    <lineage>
        <taxon>Bacteria</taxon>
        <taxon>Bacillati</taxon>
        <taxon>Actinomycetota</taxon>
        <taxon>Actinomycetes</taxon>
        <taxon>Streptosporangiales</taxon>
        <taxon>Nocardiopsidaceae</taxon>
        <taxon>Nocardiopsis</taxon>
    </lineage>
</organism>
<name>A0A1M6E543_9ACTN</name>
<dbReference type="InterPro" id="IPR029044">
    <property type="entry name" value="Nucleotide-diphossugar_trans"/>
</dbReference>
<protein>
    <submittedName>
        <fullName evidence="8">Glycosyl transferase family 2</fullName>
    </submittedName>
</protein>
<dbReference type="CDD" id="cd00761">
    <property type="entry name" value="Glyco_tranf_GTA_type"/>
    <property type="match status" value="1"/>
</dbReference>
<evidence type="ECO:0000256" key="3">
    <source>
        <dbReference type="ARBA" id="ARBA00022676"/>
    </source>
</evidence>